<feature type="compositionally biased region" description="Basic and acidic residues" evidence="4">
    <location>
        <begin position="1"/>
        <end position="48"/>
    </location>
</feature>
<feature type="region of interest" description="Disordered" evidence="4">
    <location>
        <begin position="1"/>
        <end position="96"/>
    </location>
</feature>
<dbReference type="GO" id="GO:0003677">
    <property type="term" value="F:DNA binding"/>
    <property type="evidence" value="ECO:0007669"/>
    <property type="project" value="TreeGrafter"/>
</dbReference>
<feature type="region of interest" description="Disordered" evidence="4">
    <location>
        <begin position="160"/>
        <end position="255"/>
    </location>
</feature>
<evidence type="ECO:0000313" key="6">
    <source>
        <dbReference type="EMBL" id="WBW71930.1"/>
    </source>
</evidence>
<evidence type="ECO:0000256" key="3">
    <source>
        <dbReference type="ARBA" id="ARBA00023242"/>
    </source>
</evidence>
<sequence>MSTGSSREELQKKLHEKLDKFRSQRKLPKDTDRKTLVQIRKEKAEQRAQAKKGAKAAARVTEQRKGTKPDAASEDKELGSLEHAVNPTTGTPDITYGTLLLGQDKFTNGELKKSSKRKGPTDVYGAMKHLEAKRARVEQYDEEKKKKIEESDTWHRVLLQAEGKKLQDNEKLLKKTMKRKEKEKKTSSMAWLERNKAVHQTMAQRQKKREENLQKRRDSKKSNKKSAKKSDKKPDKKSDKRFDKKNKKPKPSKGK</sequence>
<evidence type="ECO:0000256" key="1">
    <source>
        <dbReference type="ARBA" id="ARBA00004123"/>
    </source>
</evidence>
<dbReference type="EMBL" id="CP115611">
    <property type="protein sequence ID" value="WBW71930.1"/>
    <property type="molecule type" value="Genomic_DNA"/>
</dbReference>
<protein>
    <submittedName>
        <fullName evidence="6">Ribosome biogenesis protein Rrp14</fullName>
    </submittedName>
</protein>
<comment type="subcellular location">
    <subcellularLocation>
        <location evidence="1">Nucleus</location>
    </subcellularLocation>
</comment>
<feature type="compositionally biased region" description="Basic residues" evidence="4">
    <location>
        <begin position="243"/>
        <end position="255"/>
    </location>
</feature>
<dbReference type="GO" id="GO:0005730">
    <property type="term" value="C:nucleolus"/>
    <property type="evidence" value="ECO:0007669"/>
    <property type="project" value="TreeGrafter"/>
</dbReference>
<proteinExistence type="inferred from homology"/>
<organism evidence="6 7">
    <name type="scientific">Schizosaccharomyces osmophilus</name>
    <dbReference type="NCBI Taxonomy" id="2545709"/>
    <lineage>
        <taxon>Eukaryota</taxon>
        <taxon>Fungi</taxon>
        <taxon>Dikarya</taxon>
        <taxon>Ascomycota</taxon>
        <taxon>Taphrinomycotina</taxon>
        <taxon>Schizosaccharomycetes</taxon>
        <taxon>Schizosaccharomycetales</taxon>
        <taxon>Schizosaccharomycetaceae</taxon>
        <taxon>Schizosaccharomyces</taxon>
    </lineage>
</organism>
<gene>
    <name evidence="6" type="primary">rrp1402</name>
    <name evidence="6" type="ORF">SOMG_02293</name>
</gene>
<feature type="compositionally biased region" description="Basic residues" evidence="4">
    <location>
        <begin position="217"/>
        <end position="227"/>
    </location>
</feature>
<feature type="domain" description="Ribosomal RNA-processing protein 14/surfeit locus protein 6 C-terminal" evidence="5">
    <location>
        <begin position="36"/>
        <end position="225"/>
    </location>
</feature>
<keyword evidence="7" id="KW-1185">Reference proteome</keyword>
<dbReference type="PANTHER" id="PTHR14369">
    <property type="entry name" value="SURFEIT LOCUS PROTEIN 6"/>
    <property type="match status" value="1"/>
</dbReference>
<dbReference type="PANTHER" id="PTHR14369:SF0">
    <property type="entry name" value="SURFEIT LOCUS PROTEIN 6"/>
    <property type="match status" value="1"/>
</dbReference>
<feature type="compositionally biased region" description="Basic and acidic residues" evidence="4">
    <location>
        <begin position="162"/>
        <end position="173"/>
    </location>
</feature>
<dbReference type="GO" id="GO:0042273">
    <property type="term" value="P:ribosomal large subunit biogenesis"/>
    <property type="evidence" value="ECO:0007669"/>
    <property type="project" value="TreeGrafter"/>
</dbReference>
<keyword evidence="3" id="KW-0539">Nucleus</keyword>
<dbReference type="InterPro" id="IPR029190">
    <property type="entry name" value="Rrp14/SURF6_C"/>
</dbReference>
<evidence type="ECO:0000313" key="7">
    <source>
        <dbReference type="Proteomes" id="UP001212411"/>
    </source>
</evidence>
<dbReference type="KEGG" id="som:SOMG_02293"/>
<evidence type="ECO:0000256" key="4">
    <source>
        <dbReference type="SAM" id="MobiDB-lite"/>
    </source>
</evidence>
<dbReference type="GO" id="GO:0042274">
    <property type="term" value="P:ribosomal small subunit biogenesis"/>
    <property type="evidence" value="ECO:0007669"/>
    <property type="project" value="TreeGrafter"/>
</dbReference>
<evidence type="ECO:0000256" key="2">
    <source>
        <dbReference type="ARBA" id="ARBA00005904"/>
    </source>
</evidence>
<dbReference type="Pfam" id="PF04935">
    <property type="entry name" value="SURF6"/>
    <property type="match status" value="1"/>
</dbReference>
<dbReference type="AlphaFoldDB" id="A0AAF0AVF1"/>
<dbReference type="GeneID" id="80875774"/>
<feature type="compositionally biased region" description="Basic and acidic residues" evidence="4">
    <location>
        <begin position="228"/>
        <end position="242"/>
    </location>
</feature>
<dbReference type="InterPro" id="IPR007019">
    <property type="entry name" value="SURF6"/>
</dbReference>
<feature type="compositionally biased region" description="Basic and acidic residues" evidence="4">
    <location>
        <begin position="61"/>
        <end position="80"/>
    </location>
</feature>
<name>A0AAF0AVF1_9SCHI</name>
<dbReference type="RefSeq" id="XP_056036173.1">
    <property type="nucleotide sequence ID" value="XM_056181085.1"/>
</dbReference>
<evidence type="ECO:0000259" key="5">
    <source>
        <dbReference type="Pfam" id="PF04935"/>
    </source>
</evidence>
<dbReference type="GO" id="GO:0003723">
    <property type="term" value="F:RNA binding"/>
    <property type="evidence" value="ECO:0007669"/>
    <property type="project" value="TreeGrafter"/>
</dbReference>
<comment type="similarity">
    <text evidence="2">Belongs to the SURF6 family.</text>
</comment>
<accession>A0AAF0AVF1</accession>
<dbReference type="Proteomes" id="UP001212411">
    <property type="component" value="Chromosome 1"/>
</dbReference>
<reference evidence="6 7" key="1">
    <citation type="journal article" date="2023" name="G3 (Bethesda)">
        <title>A high-quality reference genome for the fission yeast Schizosaccharomyces osmophilus.</title>
        <authorList>
            <person name="Jia G.S."/>
            <person name="Zhang W.C."/>
            <person name="Liang Y."/>
            <person name="Liu X.H."/>
            <person name="Rhind N."/>
            <person name="Pidoux A."/>
            <person name="Brysch-Herzberg M."/>
            <person name="Du L.L."/>
        </authorList>
    </citation>
    <scope>NUCLEOTIDE SEQUENCE [LARGE SCALE GENOMIC DNA]</scope>
    <source>
        <strain evidence="6 7">CBS 15793</strain>
    </source>
</reference>